<keyword evidence="3" id="KW-1003">Cell membrane</keyword>
<evidence type="ECO:0000256" key="3">
    <source>
        <dbReference type="ARBA" id="ARBA00022475"/>
    </source>
</evidence>
<dbReference type="Gene3D" id="2.50.20.20">
    <property type="match status" value="1"/>
</dbReference>
<comment type="caution">
    <text evidence="4">The sequence shown here is derived from an EMBL/GenBank/DDBJ whole genome shotgun (WGS) entry which is preliminary data.</text>
</comment>
<organism evidence="4 5">
    <name type="scientific">Dactylosporangium maewongense</name>
    <dbReference type="NCBI Taxonomy" id="634393"/>
    <lineage>
        <taxon>Bacteria</taxon>
        <taxon>Bacillati</taxon>
        <taxon>Actinomycetota</taxon>
        <taxon>Actinomycetes</taxon>
        <taxon>Micromonosporales</taxon>
        <taxon>Micromonosporaceae</taxon>
        <taxon>Dactylosporangium</taxon>
    </lineage>
</organism>
<proteinExistence type="inferred from homology"/>
<dbReference type="SUPFAM" id="SSF89392">
    <property type="entry name" value="Prokaryotic lipoproteins and lipoprotein localization factors"/>
    <property type="match status" value="1"/>
</dbReference>
<evidence type="ECO:0000313" key="4">
    <source>
        <dbReference type="EMBL" id="GAA1505204.1"/>
    </source>
</evidence>
<dbReference type="PROSITE" id="PS51257">
    <property type="entry name" value="PROKAR_LIPOPROTEIN"/>
    <property type="match status" value="1"/>
</dbReference>
<evidence type="ECO:0000256" key="1">
    <source>
        <dbReference type="ARBA" id="ARBA00004196"/>
    </source>
</evidence>
<dbReference type="Pfam" id="PF07161">
    <property type="entry name" value="LppX_LprAFG"/>
    <property type="match status" value="1"/>
</dbReference>
<dbReference type="InterPro" id="IPR029046">
    <property type="entry name" value="LolA/LolB/LppX"/>
</dbReference>
<protein>
    <submittedName>
        <fullName evidence="4">LppX_LprAFG lipoprotein</fullName>
    </submittedName>
</protein>
<comment type="subcellular location">
    <subcellularLocation>
        <location evidence="1">Cell envelope</location>
    </subcellularLocation>
</comment>
<keyword evidence="5" id="KW-1185">Reference proteome</keyword>
<dbReference type="RefSeq" id="WP_344501344.1">
    <property type="nucleotide sequence ID" value="NZ_BAAAQD010000002.1"/>
</dbReference>
<dbReference type="Proteomes" id="UP001501470">
    <property type="component" value="Unassembled WGS sequence"/>
</dbReference>
<keyword evidence="3" id="KW-0472">Membrane</keyword>
<evidence type="ECO:0000313" key="5">
    <source>
        <dbReference type="Proteomes" id="UP001501470"/>
    </source>
</evidence>
<dbReference type="EMBL" id="BAAAQD010000002">
    <property type="protein sequence ID" value="GAA1505204.1"/>
    <property type="molecule type" value="Genomic_DNA"/>
</dbReference>
<evidence type="ECO:0000256" key="2">
    <source>
        <dbReference type="ARBA" id="ARBA00009194"/>
    </source>
</evidence>
<gene>
    <name evidence="4" type="ORF">GCM10009827_018330</name>
</gene>
<dbReference type="CDD" id="cd16334">
    <property type="entry name" value="LppX-like"/>
    <property type="match status" value="1"/>
</dbReference>
<dbReference type="InterPro" id="IPR009830">
    <property type="entry name" value="LppX/LprAFG"/>
</dbReference>
<keyword evidence="4" id="KW-0449">Lipoprotein</keyword>
<reference evidence="4 5" key="1">
    <citation type="journal article" date="2019" name="Int. J. Syst. Evol. Microbiol.">
        <title>The Global Catalogue of Microorganisms (GCM) 10K type strain sequencing project: providing services to taxonomists for standard genome sequencing and annotation.</title>
        <authorList>
            <consortium name="The Broad Institute Genomics Platform"/>
            <consortium name="The Broad Institute Genome Sequencing Center for Infectious Disease"/>
            <person name="Wu L."/>
            <person name="Ma J."/>
        </authorList>
    </citation>
    <scope>NUCLEOTIDE SEQUENCE [LARGE SCALE GENOMIC DNA]</scope>
    <source>
        <strain evidence="4 5">JCM 15933</strain>
    </source>
</reference>
<name>A0ABN1ZW50_9ACTN</name>
<sequence>MPRTRALLAGFTALLFVLTGCTSKSKEDDAGKADPNLPAADGLLKESATAMGGITSAKFLITADGTIAGVALKRADGVLTKEGNAQGTAQVEQMGATVDMAFTIVGQTMWLKGPTGDYQQLPLALAASVYDPSAILSPDRGIAKVLGTATNGKTEATESVDGQEAYRVSTDNSSQTLANVVPGVTGSVPGKFWIAKDGKKLLKAAFTLPAVGEAKGGTVTITFKEFDAPATIAPPK</sequence>
<comment type="similarity">
    <text evidence="2">Belongs to the LppX/LprAFG lipoprotein family.</text>
</comment>
<accession>A0ABN1ZW50</accession>